<sequence length="543" mass="59110">MVTLWSAFTSRERRDIGIYIVGIMCYKFALEYYNGAFITLANERFPTSSKYTKVAMLTGLNAAMQCIGSILIAPLIKRMPTRTVLSAAVFMFGLISCILLICDAATGGKPKMSNGGKTKYGTWNPNGLFPIYIISGIAYGMVELIRRVIPRDIVGGDVQKLRKMDAIVHVMYEVAGTTGAFTSTSLIGKLGYNYSSIPSPILFCTAGIIWRFVSDHRSNAHSAAGLADEPGLSGLEKEDSNKSYMHSIWVGFRSFGKSFYFGLLLVCSSRKYIWLVPGFVLPGYSFALYGHRYLENGLAPIFAKQILGSSSWSQIIVGGSNFGELLGALSVLVFSTQIPTPIPWLRLDAVALNLVWILPFIKVTKGNVAGAWRVAGCFIPISYGWAAGDVSLAAYIQSSLAKIENIDPDVSALGAVMAFLYVTYIVMYAVISSVLGKWVDKQLVKKVTPQEILKRVGGIQFSILCVIVLLATLIPRGALSFNPKMVEGATSVEQEDEEATTPTQYGSEQGEKAAMDAEYDVHGHKLDKMSHGNGTDKLAQSSL</sequence>
<evidence type="ECO:0000313" key="1">
    <source>
        <dbReference type="EMBL" id="KAJ9122781.1"/>
    </source>
</evidence>
<accession>A0ACC2XGL2</accession>
<dbReference type="EMBL" id="JASBWV010000014">
    <property type="protein sequence ID" value="KAJ9122781.1"/>
    <property type="molecule type" value="Genomic_DNA"/>
</dbReference>
<comment type="caution">
    <text evidence="1">The sequence shown here is derived from an EMBL/GenBank/DDBJ whole genome shotgun (WGS) entry which is preliminary data.</text>
</comment>
<proteinExistence type="predicted"/>
<reference evidence="1" key="1">
    <citation type="submission" date="2023-04" db="EMBL/GenBank/DDBJ databases">
        <title>Draft Genome sequencing of Naganishia species isolated from polar environments using Oxford Nanopore Technology.</title>
        <authorList>
            <person name="Leo P."/>
            <person name="Venkateswaran K."/>
        </authorList>
    </citation>
    <scope>NUCLEOTIDE SEQUENCE</scope>
    <source>
        <strain evidence="1">DBVPG 5303</strain>
    </source>
</reference>
<name>A0ACC2XGL2_9TREE</name>
<organism evidence="1 2">
    <name type="scientific">Naganishia onofrii</name>
    <dbReference type="NCBI Taxonomy" id="1851511"/>
    <lineage>
        <taxon>Eukaryota</taxon>
        <taxon>Fungi</taxon>
        <taxon>Dikarya</taxon>
        <taxon>Basidiomycota</taxon>
        <taxon>Agaricomycotina</taxon>
        <taxon>Tremellomycetes</taxon>
        <taxon>Filobasidiales</taxon>
        <taxon>Filobasidiaceae</taxon>
        <taxon>Naganishia</taxon>
    </lineage>
</organism>
<evidence type="ECO:0000313" key="2">
    <source>
        <dbReference type="Proteomes" id="UP001234202"/>
    </source>
</evidence>
<gene>
    <name evidence="1" type="ORF">QFC24_004212</name>
</gene>
<protein>
    <submittedName>
        <fullName evidence="1">Uncharacterized protein</fullName>
    </submittedName>
</protein>
<dbReference type="Proteomes" id="UP001234202">
    <property type="component" value="Unassembled WGS sequence"/>
</dbReference>
<keyword evidence="2" id="KW-1185">Reference proteome</keyword>